<evidence type="ECO:0008006" key="5">
    <source>
        <dbReference type="Google" id="ProtNLM"/>
    </source>
</evidence>
<keyword evidence="4" id="KW-1185">Reference proteome</keyword>
<reference evidence="3 4" key="1">
    <citation type="journal article" date="2014" name="PLoS ONE">
        <title>The first complete genome sequence of the class fimbriimonadia in the phylum armatimonadetes.</title>
        <authorList>
            <person name="Hu Z.Y."/>
            <person name="Wang Y.Z."/>
            <person name="Im W.T."/>
            <person name="Wang S.Y."/>
            <person name="Zhao G.P."/>
            <person name="Zheng H.J."/>
            <person name="Quan Z.X."/>
        </authorList>
    </citation>
    <scope>NUCLEOTIDE SEQUENCE [LARGE SCALE GENOMIC DNA]</scope>
    <source>
        <strain evidence="3">Gsoil 348</strain>
    </source>
</reference>
<dbReference type="Proteomes" id="UP000027982">
    <property type="component" value="Chromosome"/>
</dbReference>
<dbReference type="RefSeq" id="WP_144241338.1">
    <property type="nucleotide sequence ID" value="NZ_CP007139.1"/>
</dbReference>
<feature type="transmembrane region" description="Helical" evidence="2">
    <location>
        <begin position="131"/>
        <end position="152"/>
    </location>
</feature>
<organism evidence="3 4">
    <name type="scientific">Fimbriimonas ginsengisoli Gsoil 348</name>
    <dbReference type="NCBI Taxonomy" id="661478"/>
    <lineage>
        <taxon>Bacteria</taxon>
        <taxon>Bacillati</taxon>
        <taxon>Armatimonadota</taxon>
        <taxon>Fimbriimonadia</taxon>
        <taxon>Fimbriimonadales</taxon>
        <taxon>Fimbriimonadaceae</taxon>
        <taxon>Fimbriimonas</taxon>
    </lineage>
</organism>
<dbReference type="KEGG" id="fgi:OP10G_4757"/>
<feature type="region of interest" description="Disordered" evidence="1">
    <location>
        <begin position="29"/>
        <end position="54"/>
    </location>
</feature>
<name>A0A068NYH0_FIMGI</name>
<evidence type="ECO:0000313" key="4">
    <source>
        <dbReference type="Proteomes" id="UP000027982"/>
    </source>
</evidence>
<proteinExistence type="predicted"/>
<accession>A0A068NYH0</accession>
<keyword evidence="2" id="KW-1133">Transmembrane helix</keyword>
<protein>
    <recommendedName>
        <fullName evidence="5">DUF4129 domain-containing protein</fullName>
    </recommendedName>
</protein>
<evidence type="ECO:0000313" key="3">
    <source>
        <dbReference type="EMBL" id="AIE88125.1"/>
    </source>
</evidence>
<sequence length="283" mass="31548">MSFAWSSDFASLAKRVHAAPTDEAAIGIVRSDPDALNDPDISSELNESGSSDKETRATLQSMLELRSMNEGAVSKADPSGVVKQIKNSPFYSDAGVAEGSNWLGAALERLKNLRFNMRPPNVDAPNVNLSWITYVMWGALAAAVGFLIFLGVKHFSWKGQLARKAKAVLEDDEPERTLDEWLKAADEFAAQGAYREAVRALYLACLLRFDEHRVARFDRHETNWEHLSRIHASSRRPAGLDFGPPTKAFDRIWYGKRTEGMPDVDLFRNWYLGLSKTLKEGSA</sequence>
<dbReference type="HOGENOM" id="CLU_982627_0_0_0"/>
<keyword evidence="2" id="KW-0472">Membrane</keyword>
<dbReference type="eggNOG" id="ENOG5033I4N">
    <property type="taxonomic scope" value="Bacteria"/>
</dbReference>
<dbReference type="STRING" id="661478.OP10G_4757"/>
<evidence type="ECO:0000256" key="1">
    <source>
        <dbReference type="SAM" id="MobiDB-lite"/>
    </source>
</evidence>
<gene>
    <name evidence="3" type="ORF">OP10G_4757</name>
</gene>
<dbReference type="AlphaFoldDB" id="A0A068NYH0"/>
<dbReference type="OrthoDB" id="148807at2"/>
<keyword evidence="2" id="KW-0812">Transmembrane</keyword>
<dbReference type="EMBL" id="CP007139">
    <property type="protein sequence ID" value="AIE88125.1"/>
    <property type="molecule type" value="Genomic_DNA"/>
</dbReference>
<evidence type="ECO:0000256" key="2">
    <source>
        <dbReference type="SAM" id="Phobius"/>
    </source>
</evidence>